<sequence>MAADGRRKNSSLCIMFSLELCVTMANVEEVVANDTAPSLIEQLGKAVLKLDAQRKGTNDTVQWMEIEEHFRNLETTLKTKLAELEAKEREYEEKEAETRALLAEREAAVAAREQDLLDRVQELKDAAVAVIAEARANHQPSSLEPADGGDSKVSSSLGDTNSPEEDFPLKMGENAEGVAVDVKPRPELTQFCQQMDVKGLMTFTMDNQKKLYAIREELSIALESAIDPARLVLNSLEGFYPPDETTQTEDKRDAALQGMRKSCIMFMEAMAALLARIDPGSDFFLSPETKQQAKAIADEWKPKLASAGIDAANGNSLEAEAFLQLLGTFRIASEFDDDELCKLVLVVAHRRQAPELCRNLGLRDKMPGVVGSLVNNGKQIDAVHFIHAFQLAEIFPPVPLLKTYLKELRRNSQGKGENSGAAAGVQSDSNAQELAALKAVIRCVEEYKLESDYPLDPLQKRVVQLEKSKSDRKRNGHFGRHQQKRPRASGGFRGFRGPGAAAGSGRQAPPIHGERAAYTGISDRYPHAVPNPHNYQVPSQSTYAQQANDPRLYYYPQTDRITAASYSVAPSNYGSYVGSGMQSSHQPYM</sequence>
<organism evidence="9 10">
    <name type="scientific">Cephalotus follicularis</name>
    <name type="common">Albany pitcher plant</name>
    <dbReference type="NCBI Taxonomy" id="3775"/>
    <lineage>
        <taxon>Eukaryota</taxon>
        <taxon>Viridiplantae</taxon>
        <taxon>Streptophyta</taxon>
        <taxon>Embryophyta</taxon>
        <taxon>Tracheophyta</taxon>
        <taxon>Spermatophyta</taxon>
        <taxon>Magnoliopsida</taxon>
        <taxon>eudicotyledons</taxon>
        <taxon>Gunneridae</taxon>
        <taxon>Pentapetalae</taxon>
        <taxon>rosids</taxon>
        <taxon>fabids</taxon>
        <taxon>Oxalidales</taxon>
        <taxon>Cephalotaceae</taxon>
        <taxon>Cephalotus</taxon>
    </lineage>
</organism>
<dbReference type="InParanoid" id="A0A1Q3AT82"/>
<keyword evidence="3 5" id="KW-0221">Differentiation</keyword>
<accession>A0A1Q3AT82</accession>
<protein>
    <recommendedName>
        <fullName evidence="5">FRIGIDA-like protein</fullName>
    </recommendedName>
</protein>
<keyword evidence="2 5" id="KW-0217">Developmental protein</keyword>
<evidence type="ECO:0000256" key="1">
    <source>
        <dbReference type="ARBA" id="ARBA00008956"/>
    </source>
</evidence>
<feature type="region of interest" description="Disordered" evidence="7">
    <location>
        <begin position="466"/>
        <end position="512"/>
    </location>
</feature>
<feature type="region of interest" description="Disordered" evidence="7">
    <location>
        <begin position="138"/>
        <end position="169"/>
    </location>
</feature>
<dbReference type="Proteomes" id="UP000187406">
    <property type="component" value="Unassembled WGS sequence"/>
</dbReference>
<dbReference type="GO" id="GO:0030154">
    <property type="term" value="P:cell differentiation"/>
    <property type="evidence" value="ECO:0007669"/>
    <property type="project" value="UniProtKB-KW"/>
</dbReference>
<dbReference type="PANTHER" id="PTHR31791">
    <property type="entry name" value="FRIGIDA-LIKE PROTEIN 3-RELATED"/>
    <property type="match status" value="1"/>
</dbReference>
<dbReference type="PANTHER" id="PTHR31791:SF41">
    <property type="entry name" value="FRIGIDA-LIKE PROTEIN"/>
    <property type="match status" value="1"/>
</dbReference>
<feature type="chain" id="PRO_5012388305" description="FRIGIDA-like protein" evidence="8">
    <location>
        <begin position="26"/>
        <end position="589"/>
    </location>
</feature>
<feature type="coiled-coil region" evidence="6">
    <location>
        <begin position="70"/>
        <end position="137"/>
    </location>
</feature>
<evidence type="ECO:0000256" key="8">
    <source>
        <dbReference type="SAM" id="SignalP"/>
    </source>
</evidence>
<feature type="signal peptide" evidence="8">
    <location>
        <begin position="1"/>
        <end position="25"/>
    </location>
</feature>
<gene>
    <name evidence="9" type="ORF">CFOL_v3_02305</name>
</gene>
<keyword evidence="8" id="KW-0732">Signal</keyword>
<proteinExistence type="inferred from homology"/>
<evidence type="ECO:0000256" key="4">
    <source>
        <dbReference type="ARBA" id="ARBA00023089"/>
    </source>
</evidence>
<name>A0A1Q3AT82_CEPFO</name>
<evidence type="ECO:0000313" key="9">
    <source>
        <dbReference type="EMBL" id="GAV58772.1"/>
    </source>
</evidence>
<dbReference type="OrthoDB" id="1930990at2759"/>
<feature type="compositionally biased region" description="Basic residues" evidence="7">
    <location>
        <begin position="470"/>
        <end position="487"/>
    </location>
</feature>
<evidence type="ECO:0000256" key="7">
    <source>
        <dbReference type="SAM" id="MobiDB-lite"/>
    </source>
</evidence>
<evidence type="ECO:0000313" key="10">
    <source>
        <dbReference type="Proteomes" id="UP000187406"/>
    </source>
</evidence>
<evidence type="ECO:0000256" key="3">
    <source>
        <dbReference type="ARBA" id="ARBA00022782"/>
    </source>
</evidence>
<keyword evidence="4 5" id="KW-0287">Flowering</keyword>
<keyword evidence="10" id="KW-1185">Reference proteome</keyword>
<comment type="similarity">
    <text evidence="1 5">Belongs to the Frigida family.</text>
</comment>
<dbReference type="GO" id="GO:0009908">
    <property type="term" value="P:flower development"/>
    <property type="evidence" value="ECO:0007669"/>
    <property type="project" value="UniProtKB-KW"/>
</dbReference>
<evidence type="ECO:0000256" key="2">
    <source>
        <dbReference type="ARBA" id="ARBA00022473"/>
    </source>
</evidence>
<dbReference type="InterPro" id="IPR012474">
    <property type="entry name" value="Frigida"/>
</dbReference>
<dbReference type="STRING" id="3775.A0A1Q3AT82"/>
<keyword evidence="6" id="KW-0175">Coiled coil</keyword>
<comment type="caution">
    <text evidence="9">The sequence shown here is derived from an EMBL/GenBank/DDBJ whole genome shotgun (WGS) entry which is preliminary data.</text>
</comment>
<evidence type="ECO:0000256" key="6">
    <source>
        <dbReference type="SAM" id="Coils"/>
    </source>
</evidence>
<feature type="compositionally biased region" description="Polar residues" evidence="7">
    <location>
        <begin position="152"/>
        <end position="161"/>
    </location>
</feature>
<dbReference type="EMBL" id="BDDD01000080">
    <property type="protein sequence ID" value="GAV58772.1"/>
    <property type="molecule type" value="Genomic_DNA"/>
</dbReference>
<dbReference type="Pfam" id="PF07899">
    <property type="entry name" value="Frigida"/>
    <property type="match status" value="1"/>
</dbReference>
<reference evidence="10" key="1">
    <citation type="submission" date="2016-04" db="EMBL/GenBank/DDBJ databases">
        <title>Cephalotus genome sequencing.</title>
        <authorList>
            <person name="Fukushima K."/>
            <person name="Hasebe M."/>
            <person name="Fang X."/>
        </authorList>
    </citation>
    <scope>NUCLEOTIDE SEQUENCE [LARGE SCALE GENOMIC DNA]</scope>
    <source>
        <strain evidence="10">cv. St1</strain>
    </source>
</reference>
<evidence type="ECO:0000256" key="5">
    <source>
        <dbReference type="RuleBase" id="RU364012"/>
    </source>
</evidence>
<feature type="compositionally biased region" description="Gly residues" evidence="7">
    <location>
        <begin position="491"/>
        <end position="502"/>
    </location>
</feature>
<dbReference type="AlphaFoldDB" id="A0A1Q3AT82"/>